<organism evidence="1 2">
    <name type="scientific">Rhizobium phage RHph_I38</name>
    <dbReference type="NCBI Taxonomy" id="2509734"/>
    <lineage>
        <taxon>Viruses</taxon>
        <taxon>Duplodnaviria</taxon>
        <taxon>Heunggongvirae</taxon>
        <taxon>Uroviricota</taxon>
        <taxon>Caudoviricetes</taxon>
        <taxon>Autographivirales</taxon>
        <taxon>Dunnvirinae</taxon>
        <taxon>Cuernavacavirus</taxon>
        <taxon>Cuernavacavirus RHphI38</taxon>
    </lineage>
</organism>
<dbReference type="Proteomes" id="UP000639704">
    <property type="component" value="Segment"/>
</dbReference>
<name>A0A7S5R923_9CAUD</name>
<keyword evidence="2" id="KW-1185">Reference proteome</keyword>
<sequence length="101" mass="10723">MARPDYVKPSKVAYRGNLSRIRAALDKLYDWLLQSPQAKADVEQTFKTFATAAGLSLNQIPSTSVVIASGVKVTAPAITGSYVDGYTFTIVNGVITGIVAS</sequence>
<accession>A0A7S5R923</accession>
<dbReference type="EMBL" id="MN988529">
    <property type="protein sequence ID" value="QIG73213.1"/>
    <property type="molecule type" value="Genomic_DNA"/>
</dbReference>
<evidence type="ECO:0000313" key="2">
    <source>
        <dbReference type="Proteomes" id="UP000639704"/>
    </source>
</evidence>
<evidence type="ECO:0000313" key="1">
    <source>
        <dbReference type="EMBL" id="QIG73213.1"/>
    </source>
</evidence>
<protein>
    <submittedName>
        <fullName evidence="1">Uncharacterized protein</fullName>
    </submittedName>
</protein>
<reference evidence="1" key="1">
    <citation type="submission" date="2020-01" db="EMBL/GenBank/DDBJ databases">
        <title>Patterns of diversity and host range of bacteriophage communities associated with bean-nodulatin bacteria.</title>
        <authorList>
            <person name="Vann Cauwenberghe J."/>
            <person name="Santamaria R.I."/>
            <person name="Bustos P."/>
            <person name="Juarez S."/>
            <person name="Gonzalez V."/>
        </authorList>
    </citation>
    <scope>NUCLEOTIDE SEQUENCE</scope>
</reference>
<gene>
    <name evidence="1" type="ORF">EVC01_049</name>
</gene>
<proteinExistence type="predicted"/>